<dbReference type="RefSeq" id="WP_206581836.1">
    <property type="nucleotide sequence ID" value="NZ_JAFJZZ010000002.1"/>
</dbReference>
<evidence type="ECO:0000256" key="2">
    <source>
        <dbReference type="ARBA" id="ARBA00022741"/>
    </source>
</evidence>
<dbReference type="PANTHER" id="PTHR30591">
    <property type="entry name" value="RECBCD ENZYME SUBUNIT RECC"/>
    <property type="match status" value="1"/>
</dbReference>
<dbReference type="GO" id="GO:0004386">
    <property type="term" value="F:helicase activity"/>
    <property type="evidence" value="ECO:0007669"/>
    <property type="project" value="UniProtKB-KW"/>
</dbReference>
<keyword evidence="9" id="KW-0234">DNA repair</keyword>
<dbReference type="Pfam" id="PF21445">
    <property type="entry name" value="ADDB_N"/>
    <property type="match status" value="1"/>
</dbReference>
<comment type="caution">
    <text evidence="12">The sequence shown here is derived from an EMBL/GenBank/DDBJ whole genome shotgun (WGS) entry which is preliminary data.</text>
</comment>
<keyword evidence="1" id="KW-0540">Nuclease</keyword>
<keyword evidence="3" id="KW-0227">DNA damage</keyword>
<dbReference type="GO" id="GO:0006281">
    <property type="term" value="P:DNA repair"/>
    <property type="evidence" value="ECO:0007669"/>
    <property type="project" value="UniProtKB-KW"/>
</dbReference>
<keyword evidence="2" id="KW-0547">Nucleotide-binding</keyword>
<keyword evidence="7" id="KW-0067">ATP-binding</keyword>
<feature type="domain" description="PD-(D/E)XK endonuclease-like" evidence="10">
    <location>
        <begin position="765"/>
        <end position="1125"/>
    </location>
</feature>
<evidence type="ECO:0000259" key="11">
    <source>
        <dbReference type="Pfam" id="PF21445"/>
    </source>
</evidence>
<evidence type="ECO:0000256" key="1">
    <source>
        <dbReference type="ARBA" id="ARBA00022722"/>
    </source>
</evidence>
<keyword evidence="5" id="KW-0347">Helicase</keyword>
<dbReference type="GO" id="GO:0006310">
    <property type="term" value="P:DNA recombination"/>
    <property type="evidence" value="ECO:0007669"/>
    <property type="project" value="TreeGrafter"/>
</dbReference>
<keyword evidence="8" id="KW-0238">DNA-binding</keyword>
<dbReference type="InterPro" id="IPR011604">
    <property type="entry name" value="PDDEXK-like_dom_sf"/>
</dbReference>
<dbReference type="AlphaFoldDB" id="A0A939IH23"/>
<dbReference type="Gene3D" id="3.90.320.10">
    <property type="match status" value="1"/>
</dbReference>
<evidence type="ECO:0000313" key="13">
    <source>
        <dbReference type="Proteomes" id="UP000664545"/>
    </source>
</evidence>
<evidence type="ECO:0000259" key="10">
    <source>
        <dbReference type="Pfam" id="PF12705"/>
    </source>
</evidence>
<keyword evidence="4" id="KW-0378">Hydrolase</keyword>
<dbReference type="GO" id="GO:0005524">
    <property type="term" value="F:ATP binding"/>
    <property type="evidence" value="ECO:0007669"/>
    <property type="project" value="UniProtKB-KW"/>
</dbReference>
<dbReference type="InterPro" id="IPR038726">
    <property type="entry name" value="PDDEXK_AddAB-type"/>
</dbReference>
<dbReference type="EMBL" id="JAFJZZ010000002">
    <property type="protein sequence ID" value="MBN7772992.1"/>
    <property type="molecule type" value="Genomic_DNA"/>
</dbReference>
<dbReference type="Proteomes" id="UP000664545">
    <property type="component" value="Unassembled WGS sequence"/>
</dbReference>
<dbReference type="InterPro" id="IPR027417">
    <property type="entry name" value="P-loop_NTPase"/>
</dbReference>
<evidence type="ECO:0000256" key="8">
    <source>
        <dbReference type="ARBA" id="ARBA00023125"/>
    </source>
</evidence>
<feature type="domain" description="ATP-dependent helicase/deoxyribonuclease subunit B N-terminal" evidence="11">
    <location>
        <begin position="24"/>
        <end position="281"/>
    </location>
</feature>
<dbReference type="GO" id="GO:0004527">
    <property type="term" value="F:exonuclease activity"/>
    <property type="evidence" value="ECO:0007669"/>
    <property type="project" value="UniProtKB-KW"/>
</dbReference>
<evidence type="ECO:0000256" key="7">
    <source>
        <dbReference type="ARBA" id="ARBA00022840"/>
    </source>
</evidence>
<dbReference type="PANTHER" id="PTHR30591:SF1">
    <property type="entry name" value="RECBCD ENZYME SUBUNIT RECC"/>
    <property type="match status" value="1"/>
</dbReference>
<evidence type="ECO:0000256" key="6">
    <source>
        <dbReference type="ARBA" id="ARBA00022839"/>
    </source>
</evidence>
<keyword evidence="13" id="KW-1185">Reference proteome</keyword>
<dbReference type="GO" id="GO:0003677">
    <property type="term" value="F:DNA binding"/>
    <property type="evidence" value="ECO:0007669"/>
    <property type="project" value="UniProtKB-KW"/>
</dbReference>
<evidence type="ECO:0000256" key="4">
    <source>
        <dbReference type="ARBA" id="ARBA00022801"/>
    </source>
</evidence>
<accession>A0A939IH23</accession>
<evidence type="ECO:0000256" key="5">
    <source>
        <dbReference type="ARBA" id="ARBA00022806"/>
    </source>
</evidence>
<name>A0A939IH23_CLOAM</name>
<dbReference type="InterPro" id="IPR049035">
    <property type="entry name" value="ADDB_N"/>
</dbReference>
<protein>
    <submittedName>
        <fullName evidence="12">Exodeoxyribonuclease V subunit gamma</fullName>
    </submittedName>
</protein>
<evidence type="ECO:0000256" key="3">
    <source>
        <dbReference type="ARBA" id="ARBA00022763"/>
    </source>
</evidence>
<evidence type="ECO:0000313" key="12">
    <source>
        <dbReference type="EMBL" id="MBN7772992.1"/>
    </source>
</evidence>
<sequence length="1139" mass="130512">MLYIYYGRDNLDKDRFIFDRVTGRTILLVPDQFTLQAERNAFEYLGVKGLMDLEVISPSRLGMRVLREVGGEKTVRIDKYGRHMLLSKIIGQQKESLQVFRGMETRTSFIELVNNLISEMKQFNTSPEELPAILSKLNEDSILYRKLTEVHAIYEKYEESIQGKYVDTEDYLQEYISKIKDSKLVKESECWVYGFDYFTPKNLDLLREIIGTAKDVHVVMTYCEKSRDEEIFALTGDIIRKLERVSQGLAMKYHIAEIPTEYTILTAMKGGEKSPEIAALESELFSIPVQRWRNEWKQEREKDDLSAVTLVQSANMYAEVETAAAFITRLIREKRFRYKDIAVICNDLEVRGSIIKRVFEEHEFPFFMDKKRSILHNPVVGLHLYLLQLAGGKLLPETVIGMAKTGLLDLSADSIEELENYAYRYKIRGGLWKNDFKRGITEYEEERFADINHSREYIFTLIEDFAAPFKKAETAGEKIAVFYYFLKDRLKLQEKLQVLMEEQNRNGYYEVAFETAQIWKIIVELFDQLVTILGEEKLSIHELETILRAGFESVEIGLLPSTIDEMIVGTMQRTRIGKVKALVVIGANDGILPSAASGDGILNDDEKAVLFQHEAEICKLDELRSLEEKLAIYRTLTKPEVYLWMSYSISDNDGKELKPSMIFNKLTQIFPALKLEEDIVSKGDPLALMASKRNSIKHMTAALREGLEGQLLRDEWKAALAWYKAYDSPLAELVQEGIFFKVKEEKLRKEQAELLYKREESSELSISPSRLEKFGRCPFAHFVNYGLRPEEKRVFEIAGREIGDIYHLCLMKLSEHLTKKGVPITDEKSPWMSITPDECAHFVGEFIDKEGAVYQEGLLTGGKEESYKASRLKRVCTDAAQILIEHVQQGHIEEVFFEAEFGKASKKHFPPIEVSIGEEKVFIEGKIDRVDFLPEDYVKIIDYKSGSEKFDAEEAKAGWKLQLMLYLKAATVIQPQALQEEKKTEVIESARKPAGVFYFKLDEPMINASNIERAALTEKVKEEVRKSFKLDGIMVNEPKVIESIAGDFTGSSDIVSIRRNKEGVIVGTGKDKLLSSEEFSELQQSIDVKITQLCAELAEGSVAIKPKKVKEQTACTYCLYRSICHFDLAFEGCSYEVVK</sequence>
<dbReference type="Gene3D" id="3.40.50.300">
    <property type="entry name" value="P-loop containing nucleotide triphosphate hydrolases"/>
    <property type="match status" value="3"/>
</dbReference>
<evidence type="ECO:0000256" key="9">
    <source>
        <dbReference type="ARBA" id="ARBA00023204"/>
    </source>
</evidence>
<dbReference type="Pfam" id="PF12705">
    <property type="entry name" value="PDDEXK_1"/>
    <property type="match status" value="1"/>
</dbReference>
<proteinExistence type="predicted"/>
<keyword evidence="6" id="KW-0269">Exonuclease</keyword>
<organism evidence="12 13">
    <name type="scientific">Clostridium aminobutyricum</name>
    <dbReference type="NCBI Taxonomy" id="33953"/>
    <lineage>
        <taxon>Bacteria</taxon>
        <taxon>Bacillati</taxon>
        <taxon>Bacillota</taxon>
        <taxon>Clostridia</taxon>
        <taxon>Eubacteriales</taxon>
        <taxon>Clostridiaceae</taxon>
        <taxon>Clostridium</taxon>
    </lineage>
</organism>
<reference evidence="12" key="1">
    <citation type="submission" date="2021-02" db="EMBL/GenBank/DDBJ databases">
        <title>Abyssanaerobacter marinus gen.nov., sp., nov, anaerobic bacterium isolated from the Onnuri vent field of Indian Ocean and suggestion of Mogibacteriaceae fam. nov., and proposal of reclassification of ambiguous this family's genus member.</title>
        <authorList>
            <person name="Kim Y.J."/>
            <person name="Yang J.-A."/>
        </authorList>
    </citation>
    <scope>NUCLEOTIDE SEQUENCE</scope>
    <source>
        <strain evidence="12">DSM 2634</strain>
    </source>
</reference>
<gene>
    <name evidence="12" type="ORF">JYB65_06435</name>
</gene>
<dbReference type="SUPFAM" id="SSF52540">
    <property type="entry name" value="P-loop containing nucleoside triphosphate hydrolases"/>
    <property type="match status" value="1"/>
</dbReference>